<dbReference type="Proteomes" id="UP000186601">
    <property type="component" value="Unassembled WGS sequence"/>
</dbReference>
<comment type="function">
    <text evidence="1">Mediator of diverse signals that repress RNA polymerase III transcription. Inhibits the de novo assembly of TFIIIB onto DNA.</text>
</comment>
<dbReference type="Gene3D" id="3.40.1000.50">
    <property type="entry name" value="Repressor of RNA polymerase III transcription Maf1"/>
    <property type="match status" value="2"/>
</dbReference>
<keyword evidence="1" id="KW-0539">Nucleus</keyword>
<comment type="subcellular location">
    <subcellularLocation>
        <location evidence="1">Nucleus</location>
    </subcellularLocation>
</comment>
<sequence>MKFAPSPELERLAQKLTHEGPECSVRTRIELYTCKDTNRDKKLRRELETAYNDEVSHSPPLPSFMQHNGEHTMTAFGLMQDHSTRKTLFNLIGTLNLAYPDHDFSHLRPSHFSKEDAASVLNSLSTTLVSPNRAGPGAPRSYSSYPPISHDFFPSSVPTSSSPIDYALPSPYAPSRSVSGTHPSLYRSLDGVIGLNDCEVFSYNPDMELDPHADDFSDDEDDVASVGDEDSSSEDEGTFEFDEDVSRAGSHQRSGLVRMKRRGGMLWSSHWFFVNKKMKRIMFITVWARSKGIDSWMDEDESFSESVAGERFFGWAGAVGAGARAMGLTV</sequence>
<proteinExistence type="inferred from homology"/>
<dbReference type="EMBL" id="MLYV02000094">
    <property type="protein sequence ID" value="PSS36887.1"/>
    <property type="molecule type" value="Genomic_DNA"/>
</dbReference>
<protein>
    <recommendedName>
        <fullName evidence="1">Repressor of RNA polymerase III transcription MAF1</fullName>
    </recommendedName>
</protein>
<dbReference type="GO" id="GO:0005634">
    <property type="term" value="C:nucleus"/>
    <property type="evidence" value="ECO:0007669"/>
    <property type="project" value="UniProtKB-SubCell"/>
</dbReference>
<dbReference type="PANTHER" id="PTHR22504">
    <property type="entry name" value="REPRESSOR OF RNA POLYMERASE III TRANSCRIPTION MAF1"/>
    <property type="match status" value="1"/>
</dbReference>
<dbReference type="PANTHER" id="PTHR22504:SF0">
    <property type="entry name" value="REPRESSOR OF RNA POLYMERASE III TRANSCRIPTION MAF1 HOMOLOG"/>
    <property type="match status" value="1"/>
</dbReference>
<dbReference type="AlphaFoldDB" id="A0A2R6S3M2"/>
<evidence type="ECO:0000313" key="2">
    <source>
        <dbReference type="EMBL" id="PSS36887.1"/>
    </source>
</evidence>
<dbReference type="STRING" id="98765.A0A2R6S3M2"/>
<dbReference type="InterPro" id="IPR015257">
    <property type="entry name" value="Maf1"/>
</dbReference>
<dbReference type="PIRSF" id="PIRSF037240">
    <property type="entry name" value="RNA_polIII_Trep_MAF1"/>
    <property type="match status" value="1"/>
</dbReference>
<dbReference type="Pfam" id="PF09174">
    <property type="entry name" value="Maf1"/>
    <property type="match status" value="1"/>
</dbReference>
<keyword evidence="1" id="KW-0678">Repressor</keyword>
<evidence type="ECO:0000256" key="1">
    <source>
        <dbReference type="PIRNR" id="PIRNR037240"/>
    </source>
</evidence>
<accession>A0A2R6S3M2</accession>
<evidence type="ECO:0000313" key="3">
    <source>
        <dbReference type="Proteomes" id="UP000186601"/>
    </source>
</evidence>
<gene>
    <name evidence="2" type="ORF">PHLCEN_2v1246</name>
</gene>
<comment type="similarity">
    <text evidence="1">Belongs to the MAF1 family.</text>
</comment>
<organism evidence="2 3">
    <name type="scientific">Hermanssonia centrifuga</name>
    <dbReference type="NCBI Taxonomy" id="98765"/>
    <lineage>
        <taxon>Eukaryota</taxon>
        <taxon>Fungi</taxon>
        <taxon>Dikarya</taxon>
        <taxon>Basidiomycota</taxon>
        <taxon>Agaricomycotina</taxon>
        <taxon>Agaricomycetes</taxon>
        <taxon>Polyporales</taxon>
        <taxon>Meruliaceae</taxon>
        <taxon>Hermanssonia</taxon>
    </lineage>
</organism>
<keyword evidence="3" id="KW-1185">Reference proteome</keyword>
<keyword evidence="1" id="KW-0804">Transcription</keyword>
<keyword evidence="1" id="KW-0805">Transcription regulation</keyword>
<dbReference type="GO" id="GO:0016480">
    <property type="term" value="P:negative regulation of transcription by RNA polymerase III"/>
    <property type="evidence" value="ECO:0007669"/>
    <property type="project" value="UniProtKB-UniRule"/>
</dbReference>
<name>A0A2R6S3M2_9APHY</name>
<comment type="caution">
    <text evidence="2">The sequence shown here is derived from an EMBL/GenBank/DDBJ whole genome shotgun (WGS) entry which is preliminary data.</text>
</comment>
<dbReference type="OrthoDB" id="277029at2759"/>
<reference evidence="2 3" key="1">
    <citation type="submission" date="2018-02" db="EMBL/GenBank/DDBJ databases">
        <title>Genome sequence of the basidiomycete white-rot fungus Phlebia centrifuga.</title>
        <authorList>
            <person name="Granchi Z."/>
            <person name="Peng M."/>
            <person name="de Vries R.P."/>
            <person name="Hilden K."/>
            <person name="Makela M.R."/>
            <person name="Grigoriev I."/>
            <person name="Riley R."/>
        </authorList>
    </citation>
    <scope>NUCLEOTIDE SEQUENCE [LARGE SCALE GENOMIC DNA]</scope>
    <source>
        <strain evidence="2 3">FBCC195</strain>
    </source>
</reference>
<dbReference type="GO" id="GO:0000994">
    <property type="term" value="F:RNA polymerase III core binding"/>
    <property type="evidence" value="ECO:0007669"/>
    <property type="project" value="TreeGrafter"/>
</dbReference>
<dbReference type="InterPro" id="IPR038564">
    <property type="entry name" value="Maf1_sf"/>
</dbReference>